<evidence type="ECO:0000313" key="12">
    <source>
        <dbReference type="Proteomes" id="UP000177309"/>
    </source>
</evidence>
<dbReference type="Proteomes" id="UP000177309">
    <property type="component" value="Unassembled WGS sequence"/>
</dbReference>
<evidence type="ECO:0000256" key="3">
    <source>
        <dbReference type="ARBA" id="ARBA00013080"/>
    </source>
</evidence>
<dbReference type="InterPro" id="IPR001653">
    <property type="entry name" value="DAP_epimerase_DapF"/>
</dbReference>
<feature type="active site" description="Proton acceptor" evidence="9">
    <location>
        <position position="210"/>
    </location>
</feature>
<evidence type="ECO:0000256" key="4">
    <source>
        <dbReference type="ARBA" id="ARBA00022490"/>
    </source>
</evidence>
<feature type="site" description="Could be important to modulate the pK values of the two catalytic cysteine residues" evidence="9">
    <location>
        <position position="201"/>
    </location>
</feature>
<evidence type="ECO:0000256" key="10">
    <source>
        <dbReference type="PROSITE-ProRule" id="PRU10125"/>
    </source>
</evidence>
<evidence type="ECO:0000256" key="9">
    <source>
        <dbReference type="HAMAP-Rule" id="MF_00197"/>
    </source>
</evidence>
<evidence type="ECO:0000256" key="5">
    <source>
        <dbReference type="ARBA" id="ARBA00022605"/>
    </source>
</evidence>
<dbReference type="UniPathway" id="UPA00034">
    <property type="reaction ID" value="UER00025"/>
</dbReference>
<feature type="active site" description="Proton donor" evidence="9">
    <location>
        <position position="73"/>
    </location>
</feature>
<reference evidence="11 12" key="1">
    <citation type="journal article" date="2016" name="Nat. Commun.">
        <title>Thousands of microbial genomes shed light on interconnected biogeochemical processes in an aquifer system.</title>
        <authorList>
            <person name="Anantharaman K."/>
            <person name="Brown C.T."/>
            <person name="Hug L.A."/>
            <person name="Sharon I."/>
            <person name="Castelle C.J."/>
            <person name="Probst A.J."/>
            <person name="Thomas B.C."/>
            <person name="Singh A."/>
            <person name="Wilkins M.J."/>
            <person name="Karaoz U."/>
            <person name="Brodie E.L."/>
            <person name="Williams K.H."/>
            <person name="Hubbard S.S."/>
            <person name="Banfield J.F."/>
        </authorList>
    </citation>
    <scope>NUCLEOTIDE SEQUENCE [LARGE SCALE GENOMIC DNA]</scope>
</reference>
<name>A0A1F4TKB6_UNCSA</name>
<gene>
    <name evidence="9" type="primary">dapF</name>
    <name evidence="11" type="ORF">A2462_03575</name>
</gene>
<keyword evidence="7 9" id="KW-0413">Isomerase</keyword>
<feature type="binding site" evidence="9">
    <location>
        <position position="11"/>
    </location>
    <ligand>
        <name>substrate</name>
    </ligand>
</feature>
<comment type="catalytic activity">
    <reaction evidence="8 9">
        <text>(2S,6S)-2,6-diaminopimelate = meso-2,6-diaminopimelate</text>
        <dbReference type="Rhea" id="RHEA:15393"/>
        <dbReference type="ChEBI" id="CHEBI:57609"/>
        <dbReference type="ChEBI" id="CHEBI:57791"/>
        <dbReference type="EC" id="5.1.1.7"/>
    </reaction>
</comment>
<evidence type="ECO:0000256" key="2">
    <source>
        <dbReference type="ARBA" id="ARBA00010219"/>
    </source>
</evidence>
<dbReference type="Gene3D" id="3.10.310.10">
    <property type="entry name" value="Diaminopimelate Epimerase, Chain A, domain 1"/>
    <property type="match status" value="2"/>
</dbReference>
<keyword evidence="5 9" id="KW-0028">Amino-acid biosynthesis</keyword>
<dbReference type="Pfam" id="PF01678">
    <property type="entry name" value="DAP_epimerase"/>
    <property type="match status" value="2"/>
</dbReference>
<evidence type="ECO:0000313" key="11">
    <source>
        <dbReference type="EMBL" id="OGC33009.1"/>
    </source>
</evidence>
<evidence type="ECO:0000256" key="7">
    <source>
        <dbReference type="ARBA" id="ARBA00023235"/>
    </source>
</evidence>
<feature type="binding site" evidence="9">
    <location>
        <position position="150"/>
    </location>
    <ligand>
        <name>substrate</name>
    </ligand>
</feature>
<dbReference type="GO" id="GO:0005829">
    <property type="term" value="C:cytosol"/>
    <property type="evidence" value="ECO:0007669"/>
    <property type="project" value="TreeGrafter"/>
</dbReference>
<dbReference type="HAMAP" id="MF_00197">
    <property type="entry name" value="DAP_epimerase"/>
    <property type="match status" value="1"/>
</dbReference>
<dbReference type="PANTHER" id="PTHR31689">
    <property type="entry name" value="DIAMINOPIMELATE EPIMERASE, CHLOROPLASTIC"/>
    <property type="match status" value="1"/>
</dbReference>
<feature type="binding site" evidence="9">
    <location>
        <position position="183"/>
    </location>
    <ligand>
        <name>substrate</name>
    </ligand>
</feature>
<comment type="subunit">
    <text evidence="9">Homodimer.</text>
</comment>
<comment type="similarity">
    <text evidence="2 9">Belongs to the diaminopimelate epimerase family.</text>
</comment>
<dbReference type="AlphaFoldDB" id="A0A1F4TKB6"/>
<dbReference type="EC" id="5.1.1.7" evidence="3 9"/>
<dbReference type="NCBIfam" id="TIGR00652">
    <property type="entry name" value="DapF"/>
    <property type="match status" value="1"/>
</dbReference>
<comment type="caution">
    <text evidence="9">Lacks conserved residue(s) required for the propagation of feature annotation.</text>
</comment>
<protein>
    <recommendedName>
        <fullName evidence="3 9">Diaminopimelate epimerase</fullName>
        <shortName evidence="9">DAP epimerase</shortName>
        <ecNumber evidence="3 9">5.1.1.7</ecNumber>
    </recommendedName>
    <alternativeName>
        <fullName evidence="9">PLP-independent amino acid racemase</fullName>
    </alternativeName>
</protein>
<evidence type="ECO:0000256" key="1">
    <source>
        <dbReference type="ARBA" id="ARBA00005196"/>
    </source>
</evidence>
<dbReference type="GO" id="GO:0009089">
    <property type="term" value="P:lysine biosynthetic process via diaminopimelate"/>
    <property type="evidence" value="ECO:0007669"/>
    <property type="project" value="UniProtKB-UniRule"/>
</dbReference>
<comment type="caution">
    <text evidence="11">The sequence shown here is derived from an EMBL/GenBank/DDBJ whole genome shotgun (WGS) entry which is preliminary data.</text>
</comment>
<dbReference type="SUPFAM" id="SSF54506">
    <property type="entry name" value="Diaminopimelate epimerase-like"/>
    <property type="match status" value="2"/>
</dbReference>
<comment type="pathway">
    <text evidence="1 9">Amino-acid biosynthesis; L-lysine biosynthesis via DAP pathway; DL-2,6-diaminopimelate from LL-2,6-diaminopimelate: step 1/1.</text>
</comment>
<feature type="binding site" evidence="9">
    <location>
        <begin position="74"/>
        <end position="75"/>
    </location>
    <ligand>
        <name>substrate</name>
    </ligand>
</feature>
<keyword evidence="6 9" id="KW-0457">Lysine biosynthesis</keyword>
<feature type="active site" evidence="10">
    <location>
        <position position="73"/>
    </location>
</feature>
<dbReference type="InterPro" id="IPR018510">
    <property type="entry name" value="DAP_epimerase_AS"/>
</dbReference>
<keyword evidence="4 9" id="KW-0963">Cytoplasm</keyword>
<comment type="function">
    <text evidence="9">Catalyzes the stereoinversion of LL-2,6-diaminopimelate (L,L-DAP) to meso-diaminopimelate (meso-DAP), a precursor of L-lysine and an essential component of the bacterial peptidoglycan.</text>
</comment>
<sequence>MNFTKMHGLGNDFVLVDARKEKLDEIDLGKLAIDICDRHFGIGADGLLVVRPSQNAHYRMQIFNPDGSEPEMCGNGIRCFAKYVYETDKLKEEVISVETLAGIKLPAVILGPDKTVVGVEVDMGEPKEINNEQLIINNKEYPINKVSMGNPHAVIFVDDLTKVNLLEEGPQIENDPHFPNRTNVEFVKVLNDKEIEVVVWERGAGETMACGTGACACVVAASMTGKTKRRVLVHLPGGKLDIEWGEDNRVLMRGPAETVFEGKYEL</sequence>
<evidence type="ECO:0000256" key="6">
    <source>
        <dbReference type="ARBA" id="ARBA00023154"/>
    </source>
</evidence>
<evidence type="ECO:0000256" key="8">
    <source>
        <dbReference type="ARBA" id="ARBA00051712"/>
    </source>
</evidence>
<dbReference type="EMBL" id="MEUI01000041">
    <property type="protein sequence ID" value="OGC33009.1"/>
    <property type="molecule type" value="Genomic_DNA"/>
</dbReference>
<accession>A0A1F4TKB6</accession>
<organism evidence="11 12">
    <name type="scientific">candidate division WOR-1 bacterium RIFOXYC2_FULL_41_25</name>
    <dbReference type="NCBI Taxonomy" id="1802586"/>
    <lineage>
        <taxon>Bacteria</taxon>
        <taxon>Bacillati</taxon>
        <taxon>Saganbacteria</taxon>
    </lineage>
</organism>
<dbReference type="FunFam" id="3.10.310.10:FF:000001">
    <property type="entry name" value="Diaminopimelate epimerase"/>
    <property type="match status" value="1"/>
</dbReference>
<dbReference type="GO" id="GO:0008837">
    <property type="term" value="F:diaminopimelate epimerase activity"/>
    <property type="evidence" value="ECO:0007669"/>
    <property type="project" value="UniProtKB-UniRule"/>
</dbReference>
<comment type="subcellular location">
    <subcellularLocation>
        <location evidence="9">Cytoplasm</location>
    </subcellularLocation>
</comment>
<feature type="binding site" evidence="9">
    <location>
        <begin position="211"/>
        <end position="212"/>
    </location>
    <ligand>
        <name>substrate</name>
    </ligand>
</feature>
<feature type="binding site" evidence="9">
    <location>
        <position position="64"/>
    </location>
    <ligand>
        <name>substrate</name>
    </ligand>
</feature>
<feature type="site" description="Could be important to modulate the pK values of the two catalytic cysteine residues" evidence="9">
    <location>
        <position position="152"/>
    </location>
</feature>
<feature type="binding site" evidence="9">
    <location>
        <begin position="201"/>
        <end position="202"/>
    </location>
    <ligand>
        <name>substrate</name>
    </ligand>
</feature>
<dbReference type="PROSITE" id="PS01326">
    <property type="entry name" value="DAP_EPIMERASE"/>
    <property type="match status" value="1"/>
</dbReference>
<proteinExistence type="inferred from homology"/>
<dbReference type="PANTHER" id="PTHR31689:SF0">
    <property type="entry name" value="DIAMINOPIMELATE EPIMERASE"/>
    <property type="match status" value="1"/>
</dbReference>